<dbReference type="EMBL" id="CP009641">
    <property type="protein sequence ID" value="AJI12625.1"/>
    <property type="molecule type" value="Genomic_DNA"/>
</dbReference>
<protein>
    <submittedName>
        <fullName evidence="1">Group-specific protein</fullName>
    </submittedName>
</protein>
<accession>A0AAN0SY54</accession>
<evidence type="ECO:0000313" key="2">
    <source>
        <dbReference type="Proteomes" id="UP000031861"/>
    </source>
</evidence>
<evidence type="ECO:0000313" key="1">
    <source>
        <dbReference type="EMBL" id="AJI12625.1"/>
    </source>
</evidence>
<reference evidence="1 2" key="1">
    <citation type="journal article" date="2015" name="Genome Announc.">
        <title>Complete genome sequences for 35 biothreat assay-relevant bacillus species.</title>
        <authorList>
            <person name="Johnson S.L."/>
            <person name="Daligault H.E."/>
            <person name="Davenport K.W."/>
            <person name="Jaissle J."/>
            <person name="Frey K.G."/>
            <person name="Ladner J.T."/>
            <person name="Broomall S.M."/>
            <person name="Bishop-Lilly K.A."/>
            <person name="Bruce D.C."/>
            <person name="Gibbons H.S."/>
            <person name="Coyne S.R."/>
            <person name="Lo C.C."/>
            <person name="Meincke L."/>
            <person name="Munk A.C."/>
            <person name="Koroleva G.I."/>
            <person name="Rosenzweig C.N."/>
            <person name="Palacios G.F."/>
            <person name="Redden C.L."/>
            <person name="Minogue T.D."/>
            <person name="Chain P.S."/>
        </authorList>
    </citation>
    <scope>NUCLEOTIDE SEQUENCE [LARGE SCALE GENOMIC DNA]</scope>
    <source>
        <strain evidence="1 2">03BB108</strain>
    </source>
</reference>
<sequence length="83" mass="9830">MEQKELRLRRVQYLICDIMDEMNAESEKNNLEILQQVIDHLSGAIGDLVDPSSTYSIDYLERKVHTAHYLLFNNERKAYLCRK</sequence>
<dbReference type="RefSeq" id="WP_000435477.1">
    <property type="nucleotide sequence ID" value="NZ_CP009641.1"/>
</dbReference>
<dbReference type="AlphaFoldDB" id="A0AAN0SY54"/>
<dbReference type="Proteomes" id="UP000031861">
    <property type="component" value="Chromosome"/>
</dbReference>
<proteinExistence type="predicted"/>
<name>A0AAN0SY54_BACCE</name>
<organism evidence="1 2">
    <name type="scientific">Bacillus cereus 03BB108</name>
    <dbReference type="NCBI Taxonomy" id="451709"/>
    <lineage>
        <taxon>Bacteria</taxon>
        <taxon>Bacillati</taxon>
        <taxon>Bacillota</taxon>
        <taxon>Bacilli</taxon>
        <taxon>Bacillales</taxon>
        <taxon>Bacillaceae</taxon>
        <taxon>Bacillus</taxon>
        <taxon>Bacillus cereus group</taxon>
    </lineage>
</organism>
<gene>
    <name evidence="1" type="ORF">AK40_5270</name>
</gene>